<dbReference type="EMBL" id="BOSM01000002">
    <property type="protein sequence ID" value="GIP57910.1"/>
    <property type="molecule type" value="Genomic_DNA"/>
</dbReference>
<evidence type="ECO:0008006" key="3">
    <source>
        <dbReference type="Google" id="ProtNLM"/>
    </source>
</evidence>
<name>A0ABQ4MR77_9BACL</name>
<proteinExistence type="predicted"/>
<organism evidence="1 2">
    <name type="scientific">Paenibacillus woosongensis</name>
    <dbReference type="NCBI Taxonomy" id="307580"/>
    <lineage>
        <taxon>Bacteria</taxon>
        <taxon>Bacillati</taxon>
        <taxon>Bacillota</taxon>
        <taxon>Bacilli</taxon>
        <taxon>Bacillales</taxon>
        <taxon>Paenibacillaceae</taxon>
        <taxon>Paenibacillus</taxon>
    </lineage>
</organism>
<evidence type="ECO:0000313" key="2">
    <source>
        <dbReference type="Proteomes" id="UP000681290"/>
    </source>
</evidence>
<dbReference type="Proteomes" id="UP000681290">
    <property type="component" value="Unassembled WGS sequence"/>
</dbReference>
<keyword evidence="2" id="KW-1185">Reference proteome</keyword>
<dbReference type="RefSeq" id="WP_213590401.1">
    <property type="nucleotide sequence ID" value="NZ_BOSM01000002.1"/>
</dbReference>
<dbReference type="Pfam" id="PF04883">
    <property type="entry name" value="HK97-gp10_like"/>
    <property type="match status" value="1"/>
</dbReference>
<sequence>MAKGFKNMDRLLRKINKLDGDVKKELRTGVGQATKLVQGDAKDNAAVNEGQLQNQIYEEVKDIDADTVQGRVYTNVGHAPYVEFGTGPVGEANNADLPPELRDKISYRQDGWWIHESQIDAATAEKYHFFKIGTSDGDFYYTRGMVPQPFMYPAAQGRKEDVPKVIASHLRKAAHRLGGGN</sequence>
<dbReference type="NCBIfam" id="TIGR01725">
    <property type="entry name" value="phge_HK97_gp10"/>
    <property type="match status" value="1"/>
</dbReference>
<comment type="caution">
    <text evidence="1">The sequence shown here is derived from an EMBL/GenBank/DDBJ whole genome shotgun (WGS) entry which is preliminary data.</text>
</comment>
<accession>A0ABQ4MR77</accession>
<evidence type="ECO:0000313" key="1">
    <source>
        <dbReference type="EMBL" id="GIP57910.1"/>
    </source>
</evidence>
<protein>
    <recommendedName>
        <fullName evidence="3">HK97 gp10 family phage protein</fullName>
    </recommendedName>
</protein>
<reference evidence="1 2" key="1">
    <citation type="submission" date="2021-03" db="EMBL/GenBank/DDBJ databases">
        <title>Antimicrobial resistance genes in bacteria isolated from Japanese honey, and their potential for conferring macrolide and lincosamide resistance in the American foulbrood pathogen Paenibacillus larvae.</title>
        <authorList>
            <person name="Okamoto M."/>
            <person name="Kumagai M."/>
            <person name="Kanamori H."/>
            <person name="Takamatsu D."/>
        </authorList>
    </citation>
    <scope>NUCLEOTIDE SEQUENCE [LARGE SCALE GENOMIC DNA]</scope>
    <source>
        <strain evidence="1 2">J15TS10</strain>
    </source>
</reference>
<dbReference type="InterPro" id="IPR010064">
    <property type="entry name" value="HK97-gp10_tail"/>
</dbReference>
<gene>
    <name evidence="1" type="ORF">J15TS10_17240</name>
</gene>